<dbReference type="AlphaFoldDB" id="A0A6J8DGU1"/>
<dbReference type="OrthoDB" id="6773865at2759"/>
<sequence>MVDKLVLGYELFVDEDEDNTLKTVFVTNNSMIEILFFLMPTRRPILPRIQGYTEKVLPTFLSEDYRTHFRVSKELFEQILEKIEPKLIFVHRSGHEQISPYKQLLLFLCYMANMETFRELGHYFGIGRSTVHKCITLVLDVFIDSFIDVIRWPSPQRQNEIAQEI</sequence>
<dbReference type="Proteomes" id="UP000507470">
    <property type="component" value="Unassembled WGS sequence"/>
</dbReference>
<keyword evidence="3" id="KW-1185">Reference proteome</keyword>
<dbReference type="EMBL" id="CACVKT020007423">
    <property type="protein sequence ID" value="CAC5407863.1"/>
    <property type="molecule type" value="Genomic_DNA"/>
</dbReference>
<feature type="domain" description="Transposase Helix-turn-helix" evidence="1">
    <location>
        <begin position="100"/>
        <end position="145"/>
    </location>
</feature>
<evidence type="ECO:0000259" key="1">
    <source>
        <dbReference type="Pfam" id="PF13613"/>
    </source>
</evidence>
<evidence type="ECO:0000313" key="3">
    <source>
        <dbReference type="Proteomes" id="UP000507470"/>
    </source>
</evidence>
<organism evidence="2 3">
    <name type="scientific">Mytilus coruscus</name>
    <name type="common">Sea mussel</name>
    <dbReference type="NCBI Taxonomy" id="42192"/>
    <lineage>
        <taxon>Eukaryota</taxon>
        <taxon>Metazoa</taxon>
        <taxon>Spiralia</taxon>
        <taxon>Lophotrochozoa</taxon>
        <taxon>Mollusca</taxon>
        <taxon>Bivalvia</taxon>
        <taxon>Autobranchia</taxon>
        <taxon>Pteriomorphia</taxon>
        <taxon>Mytilida</taxon>
        <taxon>Mytiloidea</taxon>
        <taxon>Mytilidae</taxon>
        <taxon>Mytilinae</taxon>
        <taxon>Mytilus</taxon>
    </lineage>
</organism>
<protein>
    <recommendedName>
        <fullName evidence="1">Transposase Helix-turn-helix domain-containing protein</fullName>
    </recommendedName>
</protein>
<dbReference type="Pfam" id="PF13613">
    <property type="entry name" value="HTH_Tnp_4"/>
    <property type="match status" value="1"/>
</dbReference>
<dbReference type="InterPro" id="IPR027805">
    <property type="entry name" value="Transposase_HTH_dom"/>
</dbReference>
<evidence type="ECO:0000313" key="2">
    <source>
        <dbReference type="EMBL" id="CAC5407863.1"/>
    </source>
</evidence>
<gene>
    <name evidence="2" type="ORF">MCOR_41298</name>
</gene>
<reference evidence="2 3" key="1">
    <citation type="submission" date="2020-06" db="EMBL/GenBank/DDBJ databases">
        <authorList>
            <person name="Li R."/>
            <person name="Bekaert M."/>
        </authorList>
    </citation>
    <scope>NUCLEOTIDE SEQUENCE [LARGE SCALE GENOMIC DNA]</scope>
    <source>
        <strain evidence="3">wild</strain>
    </source>
</reference>
<proteinExistence type="predicted"/>
<name>A0A6J8DGU1_MYTCO</name>
<accession>A0A6J8DGU1</accession>